<organism evidence="2 3">
    <name type="scientific">Paracoccus siganidrum</name>
    <dbReference type="NCBI Taxonomy" id="1276757"/>
    <lineage>
        <taxon>Bacteria</taxon>
        <taxon>Pseudomonadati</taxon>
        <taxon>Pseudomonadota</taxon>
        <taxon>Alphaproteobacteria</taxon>
        <taxon>Rhodobacterales</taxon>
        <taxon>Paracoccaceae</taxon>
        <taxon>Paracoccus</taxon>
    </lineage>
</organism>
<evidence type="ECO:0000313" key="3">
    <source>
        <dbReference type="Proteomes" id="UP000283587"/>
    </source>
</evidence>
<accession>A0A419A8P8</accession>
<keyword evidence="1" id="KW-1133">Transmembrane helix</keyword>
<sequence>MERPLTAREAKIVRSSPQLGWPHDTMAEAQRHLVDPSLPYAGWTDPCAPDPDQSACEGRVALLAAAAAVLGAVAGAALAVWVLA</sequence>
<dbReference type="AlphaFoldDB" id="A0A419A8P8"/>
<protein>
    <submittedName>
        <fullName evidence="2">Uncharacterized protein</fullName>
    </submittedName>
</protein>
<evidence type="ECO:0000256" key="1">
    <source>
        <dbReference type="SAM" id="Phobius"/>
    </source>
</evidence>
<gene>
    <name evidence="2" type="ORF">D3P05_07785</name>
</gene>
<comment type="caution">
    <text evidence="2">The sequence shown here is derived from an EMBL/GenBank/DDBJ whole genome shotgun (WGS) entry which is preliminary data.</text>
</comment>
<keyword evidence="3" id="KW-1185">Reference proteome</keyword>
<dbReference type="RefSeq" id="WP_119897611.1">
    <property type="nucleotide sequence ID" value="NZ_QNRC01000013.1"/>
</dbReference>
<name>A0A419A8P8_9RHOB</name>
<proteinExistence type="predicted"/>
<feature type="transmembrane region" description="Helical" evidence="1">
    <location>
        <begin position="60"/>
        <end position="83"/>
    </location>
</feature>
<reference evidence="3" key="1">
    <citation type="submission" date="2018-09" db="EMBL/GenBank/DDBJ databases">
        <title>Paracoccus onubensis nov. sp. a moderate halophilic bacterium isolated from Gruta de las Maravillas (Aracena, Spain).</title>
        <authorList>
            <person name="Jurado V."/>
            <person name="Gutierrez-Patricio S."/>
            <person name="Gonzalez-Pimentel J.L."/>
            <person name="Miller A.Z."/>
            <person name="Laiz L."/>
            <person name="Saiz-Jimenez C."/>
        </authorList>
    </citation>
    <scope>NUCLEOTIDE SEQUENCE [LARGE SCALE GENOMIC DNA]</scope>
    <source>
        <strain evidence="3">DSM 26381</strain>
    </source>
</reference>
<dbReference type="EMBL" id="QZEW01000026">
    <property type="protein sequence ID" value="RJL18233.1"/>
    <property type="molecule type" value="Genomic_DNA"/>
</dbReference>
<keyword evidence="1" id="KW-0472">Membrane</keyword>
<dbReference type="Proteomes" id="UP000283587">
    <property type="component" value="Unassembled WGS sequence"/>
</dbReference>
<keyword evidence="1" id="KW-0812">Transmembrane</keyword>
<evidence type="ECO:0000313" key="2">
    <source>
        <dbReference type="EMBL" id="RJL18233.1"/>
    </source>
</evidence>